<dbReference type="InterPro" id="IPR052529">
    <property type="entry name" value="Bact_Transport_Assoc"/>
</dbReference>
<feature type="transmembrane region" description="Helical" evidence="1">
    <location>
        <begin position="122"/>
        <end position="141"/>
    </location>
</feature>
<feature type="transmembrane region" description="Helical" evidence="1">
    <location>
        <begin position="213"/>
        <end position="239"/>
    </location>
</feature>
<name>A0A285VJF7_9MICO</name>
<reference evidence="4" key="1">
    <citation type="submission" date="2017-08" db="EMBL/GenBank/DDBJ databases">
        <authorList>
            <person name="Varghese N."/>
            <person name="Submissions S."/>
        </authorList>
    </citation>
    <scope>NUCLEOTIDE SEQUENCE [LARGE SCALE GENOMIC DNA]</scope>
    <source>
        <strain evidence="4">USBA17B2</strain>
    </source>
</reference>
<feature type="transmembrane region" description="Helical" evidence="1">
    <location>
        <begin position="325"/>
        <end position="346"/>
    </location>
</feature>
<organism evidence="3 4">
    <name type="scientific">Ornithinimicrobium cerasi</name>
    <dbReference type="NCBI Taxonomy" id="2248773"/>
    <lineage>
        <taxon>Bacteria</taxon>
        <taxon>Bacillati</taxon>
        <taxon>Actinomycetota</taxon>
        <taxon>Actinomycetes</taxon>
        <taxon>Micrococcales</taxon>
        <taxon>Ornithinimicrobiaceae</taxon>
        <taxon>Ornithinimicrobium</taxon>
    </lineage>
</organism>
<accession>A0A285VJF7</accession>
<evidence type="ECO:0000313" key="4">
    <source>
        <dbReference type="Proteomes" id="UP000219688"/>
    </source>
</evidence>
<keyword evidence="1" id="KW-0472">Membrane</keyword>
<feature type="transmembrane region" description="Helical" evidence="1">
    <location>
        <begin position="173"/>
        <end position="193"/>
    </location>
</feature>
<feature type="domain" description="DUF418" evidence="2">
    <location>
        <begin position="257"/>
        <end position="391"/>
    </location>
</feature>
<dbReference type="InterPro" id="IPR007349">
    <property type="entry name" value="DUF418"/>
</dbReference>
<feature type="transmembrane region" description="Helical" evidence="1">
    <location>
        <begin position="352"/>
        <end position="376"/>
    </location>
</feature>
<dbReference type="PANTHER" id="PTHR30590:SF3">
    <property type="entry name" value="HYPOTHETICAL MEMBRANE SPANNING PROTEIN"/>
    <property type="match status" value="1"/>
</dbReference>
<protein>
    <submittedName>
        <fullName evidence="3">Uncharacterized membrane protein YeiB</fullName>
    </submittedName>
</protein>
<feature type="transmembrane region" description="Helical" evidence="1">
    <location>
        <begin position="293"/>
        <end position="313"/>
    </location>
</feature>
<dbReference type="PANTHER" id="PTHR30590">
    <property type="entry name" value="INNER MEMBRANE PROTEIN"/>
    <property type="match status" value="1"/>
</dbReference>
<keyword evidence="1" id="KW-1133">Transmembrane helix</keyword>
<sequence>MEVLGRRREGHRTTSLHGGVGCPARAVRLVRLEVHGRRERTTETSATAHAQTQVGPRPRLVGLDAARALAIIGMVVVNVGPTNAETVLERLYLLPFGRASVLFVTIAGLGMGFFLRRRSGRALWSPLAWRVLLLLAVGLALQSTTQTVSVILPTYAVLFLLAPLLWRMPTRWLVALTLVVTVAGPALLVRYDITHLGIEDQGPSLGTPPDEALRSLLITGPYPLLSWTVPFVVGVILSRVDLTSTALVRRLAVWGGVAAVGAFVVATTATALLGPRADRGWPRLLTGVAHGQMPLWLVSATGGAVLVIAACLLLGRRLGRLMSGLAVMGTYALTLYVLHVLVLAVVKPDEGLGSFIAGAGVSAGLLALLVLVVVLWERTGLPGPLEWVLRHPWLRPPPPVEHPTAQETPR</sequence>
<evidence type="ECO:0000313" key="3">
    <source>
        <dbReference type="EMBL" id="SOC54212.1"/>
    </source>
</evidence>
<dbReference type="Pfam" id="PF04235">
    <property type="entry name" value="DUF418"/>
    <property type="match status" value="1"/>
</dbReference>
<keyword evidence="1" id="KW-0812">Transmembrane</keyword>
<evidence type="ECO:0000259" key="2">
    <source>
        <dbReference type="Pfam" id="PF04235"/>
    </source>
</evidence>
<keyword evidence="4" id="KW-1185">Reference proteome</keyword>
<feature type="transmembrane region" description="Helical" evidence="1">
    <location>
        <begin position="251"/>
        <end position="273"/>
    </location>
</feature>
<evidence type="ECO:0000256" key="1">
    <source>
        <dbReference type="SAM" id="Phobius"/>
    </source>
</evidence>
<gene>
    <name evidence="3" type="ORF">SAMN05421879_10310</name>
</gene>
<dbReference type="Proteomes" id="UP000219688">
    <property type="component" value="Unassembled WGS sequence"/>
</dbReference>
<feature type="transmembrane region" description="Helical" evidence="1">
    <location>
        <begin position="147"/>
        <end position="166"/>
    </location>
</feature>
<feature type="transmembrane region" description="Helical" evidence="1">
    <location>
        <begin position="92"/>
        <end position="115"/>
    </location>
</feature>
<dbReference type="AlphaFoldDB" id="A0A285VJF7"/>
<dbReference type="EMBL" id="OBQK01000003">
    <property type="protein sequence ID" value="SOC54212.1"/>
    <property type="molecule type" value="Genomic_DNA"/>
</dbReference>
<proteinExistence type="predicted"/>